<proteinExistence type="predicted"/>
<keyword evidence="9" id="KW-1185">Reference proteome</keyword>
<keyword evidence="2" id="KW-1003">Cell membrane</keyword>
<protein>
    <submittedName>
        <fullName evidence="8">RDD family protein</fullName>
    </submittedName>
</protein>
<dbReference type="InterPro" id="IPR051791">
    <property type="entry name" value="Pra-immunoreactive"/>
</dbReference>
<evidence type="ECO:0000256" key="3">
    <source>
        <dbReference type="ARBA" id="ARBA00022692"/>
    </source>
</evidence>
<evidence type="ECO:0000256" key="2">
    <source>
        <dbReference type="ARBA" id="ARBA00022475"/>
    </source>
</evidence>
<dbReference type="PANTHER" id="PTHR36115:SF6">
    <property type="entry name" value="PROLINE-RICH ANTIGEN HOMOLOG"/>
    <property type="match status" value="1"/>
</dbReference>
<comment type="caution">
    <text evidence="8">The sequence shown here is derived from an EMBL/GenBank/DDBJ whole genome shotgun (WGS) entry which is preliminary data.</text>
</comment>
<keyword evidence="5 6" id="KW-0472">Membrane</keyword>
<evidence type="ECO:0000256" key="6">
    <source>
        <dbReference type="SAM" id="Phobius"/>
    </source>
</evidence>
<reference evidence="8 9" key="1">
    <citation type="submission" date="2020-02" db="EMBL/GenBank/DDBJ databases">
        <title>Whole-genome analyses of novel actinobacteria.</title>
        <authorList>
            <person name="Sahin N."/>
        </authorList>
    </citation>
    <scope>NUCLEOTIDE SEQUENCE [LARGE SCALE GENOMIC DNA]</scope>
    <source>
        <strain evidence="8 9">A7024</strain>
    </source>
</reference>
<dbReference type="PANTHER" id="PTHR36115">
    <property type="entry name" value="PROLINE-RICH ANTIGEN HOMOLOG-RELATED"/>
    <property type="match status" value="1"/>
</dbReference>
<feature type="transmembrane region" description="Helical" evidence="6">
    <location>
        <begin position="105"/>
        <end position="124"/>
    </location>
</feature>
<dbReference type="Pfam" id="PF06271">
    <property type="entry name" value="RDD"/>
    <property type="match status" value="1"/>
</dbReference>
<dbReference type="AlphaFoldDB" id="A0A6G4TT34"/>
<evidence type="ECO:0000256" key="1">
    <source>
        <dbReference type="ARBA" id="ARBA00004651"/>
    </source>
</evidence>
<feature type="transmembrane region" description="Helical" evidence="6">
    <location>
        <begin position="21"/>
        <end position="41"/>
    </location>
</feature>
<sequence length="147" mass="15145">MTPPAVQGQRAGIASRAAADLIDLALVGAICGAALLAYGLADFLLTGPAFELPRISRPGAVVGGYLVCVGYLTVGGAMAGRTAGKQVAGLRLVGASGRPLSIGRSALRAVLCVLFPLGLAWVLVDRRNASVQDRLVRTVVLYDWGMK</sequence>
<keyword evidence="3 6" id="KW-0812">Transmembrane</keyword>
<evidence type="ECO:0000256" key="4">
    <source>
        <dbReference type="ARBA" id="ARBA00022989"/>
    </source>
</evidence>
<dbReference type="InterPro" id="IPR010432">
    <property type="entry name" value="RDD"/>
</dbReference>
<organism evidence="8 9">
    <name type="scientific">Streptomyces coryli</name>
    <dbReference type="NCBI Taxonomy" id="1128680"/>
    <lineage>
        <taxon>Bacteria</taxon>
        <taxon>Bacillati</taxon>
        <taxon>Actinomycetota</taxon>
        <taxon>Actinomycetes</taxon>
        <taxon>Kitasatosporales</taxon>
        <taxon>Streptomycetaceae</taxon>
        <taxon>Streptomyces</taxon>
    </lineage>
</organism>
<evidence type="ECO:0000259" key="7">
    <source>
        <dbReference type="Pfam" id="PF06271"/>
    </source>
</evidence>
<gene>
    <name evidence="8" type="ORF">G5C51_01735</name>
</gene>
<evidence type="ECO:0000313" key="9">
    <source>
        <dbReference type="Proteomes" id="UP000481583"/>
    </source>
</evidence>
<dbReference type="EMBL" id="JAAKZV010000003">
    <property type="protein sequence ID" value="NGN62626.1"/>
    <property type="molecule type" value="Genomic_DNA"/>
</dbReference>
<feature type="domain" description="RDD" evidence="7">
    <location>
        <begin position="11"/>
        <end position="135"/>
    </location>
</feature>
<dbReference type="RefSeq" id="WP_165230303.1">
    <property type="nucleotide sequence ID" value="NZ_JAAKZV010000003.1"/>
</dbReference>
<evidence type="ECO:0000313" key="8">
    <source>
        <dbReference type="EMBL" id="NGN62626.1"/>
    </source>
</evidence>
<name>A0A6G4TT34_9ACTN</name>
<feature type="transmembrane region" description="Helical" evidence="6">
    <location>
        <begin position="61"/>
        <end position="84"/>
    </location>
</feature>
<comment type="subcellular location">
    <subcellularLocation>
        <location evidence="1">Cell membrane</location>
        <topology evidence="1">Multi-pass membrane protein</topology>
    </subcellularLocation>
</comment>
<dbReference type="GO" id="GO:0005886">
    <property type="term" value="C:plasma membrane"/>
    <property type="evidence" value="ECO:0007669"/>
    <property type="project" value="UniProtKB-SubCell"/>
</dbReference>
<evidence type="ECO:0000256" key="5">
    <source>
        <dbReference type="ARBA" id="ARBA00023136"/>
    </source>
</evidence>
<accession>A0A6G4TT34</accession>
<keyword evidence="4 6" id="KW-1133">Transmembrane helix</keyword>
<dbReference type="Proteomes" id="UP000481583">
    <property type="component" value="Unassembled WGS sequence"/>
</dbReference>